<dbReference type="InterPro" id="IPR006634">
    <property type="entry name" value="TLC-dom"/>
</dbReference>
<evidence type="ECO:0000313" key="9">
    <source>
        <dbReference type="EMBL" id="KAG0121823.1"/>
    </source>
</evidence>
<dbReference type="Pfam" id="PF03798">
    <property type="entry name" value="TRAM_LAG1_CLN8"/>
    <property type="match status" value="1"/>
</dbReference>
<feature type="transmembrane region" description="Helical" evidence="7">
    <location>
        <begin position="120"/>
        <end position="141"/>
    </location>
</feature>
<feature type="transmembrane region" description="Helical" evidence="7">
    <location>
        <begin position="296"/>
        <end position="317"/>
    </location>
</feature>
<dbReference type="GO" id="GO:0006644">
    <property type="term" value="P:phospholipid metabolic process"/>
    <property type="evidence" value="ECO:0007669"/>
    <property type="project" value="TreeGrafter"/>
</dbReference>
<feature type="domain" description="TLC" evidence="8">
    <location>
        <begin position="157"/>
        <end position="357"/>
    </location>
</feature>
<dbReference type="GO" id="GO:0055088">
    <property type="term" value="P:lipid homeostasis"/>
    <property type="evidence" value="ECO:0007669"/>
    <property type="project" value="TreeGrafter"/>
</dbReference>
<feature type="transmembrane region" description="Helical" evidence="7">
    <location>
        <begin position="252"/>
        <end position="275"/>
    </location>
</feature>
<dbReference type="EMBL" id="JADDUC010000044">
    <property type="protein sequence ID" value="KAG0121823.1"/>
    <property type="molecule type" value="Genomic_DNA"/>
</dbReference>
<keyword evidence="11" id="KW-1185">Reference proteome</keyword>
<keyword evidence="2 5" id="KW-0812">Transmembrane</keyword>
<dbReference type="InterPro" id="IPR050846">
    <property type="entry name" value="TLCD"/>
</dbReference>
<dbReference type="GO" id="GO:0005783">
    <property type="term" value="C:endoplasmic reticulum"/>
    <property type="evidence" value="ECO:0007669"/>
    <property type="project" value="TreeGrafter"/>
</dbReference>
<dbReference type="GO" id="GO:0007399">
    <property type="term" value="P:nervous system development"/>
    <property type="evidence" value="ECO:0007669"/>
    <property type="project" value="TreeGrafter"/>
</dbReference>
<dbReference type="PANTHER" id="PTHR13439:SF7">
    <property type="entry name" value="PROTEIN CLN8"/>
    <property type="match status" value="1"/>
</dbReference>
<evidence type="ECO:0000313" key="10">
    <source>
        <dbReference type="EMBL" id="KAI1241199.1"/>
    </source>
</evidence>
<keyword evidence="4 5" id="KW-0472">Membrane</keyword>
<dbReference type="AlphaFoldDB" id="A0A835NUW6"/>
<comment type="subcellular location">
    <subcellularLocation>
        <location evidence="1">Membrane</location>
        <topology evidence="1">Multi-pass membrane protein</topology>
    </subcellularLocation>
</comment>
<feature type="transmembrane region" description="Helical" evidence="7">
    <location>
        <begin position="228"/>
        <end position="246"/>
    </location>
</feature>
<proteinExistence type="predicted"/>
<evidence type="ECO:0000256" key="4">
    <source>
        <dbReference type="ARBA" id="ARBA00023136"/>
    </source>
</evidence>
<dbReference type="Proteomes" id="UP000618051">
    <property type="component" value="Unassembled WGS sequence"/>
</dbReference>
<dbReference type="GO" id="GO:0097001">
    <property type="term" value="F:ceramide binding"/>
    <property type="evidence" value="ECO:0007669"/>
    <property type="project" value="TreeGrafter"/>
</dbReference>
<feature type="compositionally biased region" description="Low complexity" evidence="6">
    <location>
        <begin position="43"/>
        <end position="59"/>
    </location>
</feature>
<keyword evidence="3 7" id="KW-1133">Transmembrane helix</keyword>
<evidence type="ECO:0000313" key="11">
    <source>
        <dbReference type="Proteomes" id="UP000618051"/>
    </source>
</evidence>
<dbReference type="EMBL" id="JADDUC020000003">
    <property type="protein sequence ID" value="KAI1241199.1"/>
    <property type="molecule type" value="Genomic_DNA"/>
</dbReference>
<evidence type="ECO:0000256" key="7">
    <source>
        <dbReference type="SAM" id="Phobius"/>
    </source>
</evidence>
<evidence type="ECO:0000256" key="5">
    <source>
        <dbReference type="PROSITE-ProRule" id="PRU00205"/>
    </source>
</evidence>
<protein>
    <submittedName>
        <fullName evidence="9">Protein CLN8</fullName>
    </submittedName>
</protein>
<reference evidence="10" key="3">
    <citation type="submission" date="2022-01" db="EMBL/GenBank/DDBJ databases">
        <authorList>
            <person name="Rubenstein D.R."/>
        </authorList>
    </citation>
    <scope>NUCLEOTIDE SEQUENCE</scope>
    <source>
        <strain evidence="10">SS15</strain>
        <tissue evidence="10">Liver</tissue>
    </source>
</reference>
<dbReference type="GO" id="GO:0016020">
    <property type="term" value="C:membrane"/>
    <property type="evidence" value="ECO:0007669"/>
    <property type="project" value="UniProtKB-SubCell"/>
</dbReference>
<evidence type="ECO:0000256" key="2">
    <source>
        <dbReference type="ARBA" id="ARBA00022692"/>
    </source>
</evidence>
<comment type="caution">
    <text evidence="9">The sequence shown here is derived from an EMBL/GenBank/DDBJ whole genome shotgun (WGS) entry which is preliminary data.</text>
</comment>
<evidence type="ECO:0000259" key="8">
    <source>
        <dbReference type="PROSITE" id="PS50922"/>
    </source>
</evidence>
<dbReference type="PROSITE" id="PS50922">
    <property type="entry name" value="TLC"/>
    <property type="match status" value="1"/>
</dbReference>
<feature type="transmembrane region" description="Helical" evidence="7">
    <location>
        <begin position="162"/>
        <end position="182"/>
    </location>
</feature>
<feature type="transmembrane region" description="Helical" evidence="7">
    <location>
        <begin position="323"/>
        <end position="344"/>
    </location>
</feature>
<feature type="region of interest" description="Disordered" evidence="6">
    <location>
        <begin position="43"/>
        <end position="75"/>
    </location>
</feature>
<reference evidence="10 11" key="2">
    <citation type="journal article" date="2021" name="J. Hered.">
        <title>Feather Gene Expression Elucidates the Developmental Basis of Plumage Iridescence in African Starlings.</title>
        <authorList>
            <person name="Rubenstein D.R."/>
            <person name="Corvelo A."/>
            <person name="MacManes M.D."/>
            <person name="Maia R."/>
            <person name="Narzisi G."/>
            <person name="Rousaki A."/>
            <person name="Vandenabeele P."/>
            <person name="Shawkey M.D."/>
            <person name="Solomon J."/>
        </authorList>
    </citation>
    <scope>NUCLEOTIDE SEQUENCE [LARGE SCALE GENOMIC DNA]</scope>
    <source>
        <strain evidence="10">SS15</strain>
    </source>
</reference>
<evidence type="ECO:0000256" key="3">
    <source>
        <dbReference type="ARBA" id="ARBA00022989"/>
    </source>
</evidence>
<accession>A0A835NUW6</accession>
<feature type="non-terminal residue" evidence="9">
    <location>
        <position position="1"/>
    </location>
</feature>
<feature type="transmembrane region" description="Helical" evidence="7">
    <location>
        <begin position="197"/>
        <end position="216"/>
    </location>
</feature>
<organism evidence="9">
    <name type="scientific">Lamprotornis superbus</name>
    <dbReference type="NCBI Taxonomy" id="245042"/>
    <lineage>
        <taxon>Eukaryota</taxon>
        <taxon>Metazoa</taxon>
        <taxon>Chordata</taxon>
        <taxon>Craniata</taxon>
        <taxon>Vertebrata</taxon>
        <taxon>Euteleostomi</taxon>
        <taxon>Archelosauria</taxon>
        <taxon>Archosauria</taxon>
        <taxon>Dinosauria</taxon>
        <taxon>Saurischia</taxon>
        <taxon>Theropoda</taxon>
        <taxon>Coelurosauria</taxon>
        <taxon>Aves</taxon>
        <taxon>Neognathae</taxon>
        <taxon>Neoaves</taxon>
        <taxon>Telluraves</taxon>
        <taxon>Australaves</taxon>
        <taxon>Passeriformes</taxon>
        <taxon>Sturnidae</taxon>
        <taxon>Lamprotornis</taxon>
    </lineage>
</organism>
<sequence>PRLPPSISRRPVVGADGGACAQGARWLRAVLWDRRVEPGRGLPRRAGLGRARPGRTLLGDRGGQSRSREGPSRHCGSAVGMEETIVGMKSVKREEMNPTNDDPVFGTIFDWDYLLWEIRLTFLAAGFLIYLGVFLLSHWLSSWRSTTYRALYAKEKVFWNMAVTRGVFGLQSCVAGLWALLIDPVFHADKVYSQQKWSWFNCLIAAGFFLLENVAVHVSNVIFRTFDVFLVIHHLLAFGGLAGLVINVKSGHYLPLMGMLLEMSTPSTCISWMLLKAGCANTFFWKANQWVMIHLFHCRMILTYHMWWVCIFNWNSIVENLGLLHFIVLFSGLFAVTLILNPYWTYKKTQQLLNPTDWNFENKAVENGKLNGETHQKKRI</sequence>
<dbReference type="PANTHER" id="PTHR13439">
    <property type="entry name" value="CT120 PROTEIN"/>
    <property type="match status" value="1"/>
</dbReference>
<gene>
    <name evidence="10" type="ORF">IHE44_0009665</name>
    <name evidence="9" type="ORF">IHE44_010325</name>
</gene>
<evidence type="ECO:0000256" key="1">
    <source>
        <dbReference type="ARBA" id="ARBA00004141"/>
    </source>
</evidence>
<evidence type="ECO:0000256" key="6">
    <source>
        <dbReference type="SAM" id="MobiDB-lite"/>
    </source>
</evidence>
<name>A0A835NUW6_9PASS</name>
<dbReference type="OrthoDB" id="10052906at2759"/>
<reference evidence="9" key="1">
    <citation type="submission" date="2020-10" db="EMBL/GenBank/DDBJ databases">
        <title>Feather gene expression reveals the developmental basis of iridescence in African starlings.</title>
        <authorList>
            <person name="Rubenstein D.R."/>
        </authorList>
    </citation>
    <scope>NUCLEOTIDE SEQUENCE</scope>
    <source>
        <strain evidence="9">SS15</strain>
        <tissue evidence="9">Liver</tissue>
    </source>
</reference>
<dbReference type="SMART" id="SM00724">
    <property type="entry name" value="TLC"/>
    <property type="match status" value="1"/>
</dbReference>